<reference evidence="2" key="1">
    <citation type="submission" date="2015-10" db="EMBL/GenBank/DDBJ databases">
        <authorList>
            <person name="Regsiter A."/>
            <person name="william w."/>
        </authorList>
    </citation>
    <scope>NUCLEOTIDE SEQUENCE</scope>
    <source>
        <strain evidence="2">Montdore</strain>
    </source>
</reference>
<dbReference type="SUPFAM" id="SSF50249">
    <property type="entry name" value="Nucleic acid-binding proteins"/>
    <property type="match status" value="1"/>
</dbReference>
<proteinExistence type="predicted"/>
<keyword evidence="3" id="KW-1185">Reference proteome</keyword>
<protein>
    <recommendedName>
        <fullName evidence="1">Exosome complex exonuclease RRP44 S1 domain-containing protein</fullName>
    </recommendedName>
</protein>
<dbReference type="EMBL" id="LN891036">
    <property type="protein sequence ID" value="CUS10962.1"/>
    <property type="molecule type" value="Genomic_DNA"/>
</dbReference>
<evidence type="ECO:0000313" key="3">
    <source>
        <dbReference type="Proteomes" id="UP001412239"/>
    </source>
</evidence>
<gene>
    <name evidence="2" type="ORF">GSTUAT00004993001</name>
</gene>
<dbReference type="Proteomes" id="UP001412239">
    <property type="component" value="Unassembled WGS sequence"/>
</dbReference>
<dbReference type="Gene3D" id="2.40.50.140">
    <property type="entry name" value="Nucleic acid-binding proteins"/>
    <property type="match status" value="1"/>
</dbReference>
<dbReference type="Pfam" id="PF17215">
    <property type="entry name" value="Rrp44_S1"/>
    <property type="match status" value="1"/>
</dbReference>
<organism evidence="2 3">
    <name type="scientific">Tuber aestivum</name>
    <name type="common">summer truffle</name>
    <dbReference type="NCBI Taxonomy" id="59557"/>
    <lineage>
        <taxon>Eukaryota</taxon>
        <taxon>Fungi</taxon>
        <taxon>Dikarya</taxon>
        <taxon>Ascomycota</taxon>
        <taxon>Pezizomycotina</taxon>
        <taxon>Pezizomycetes</taxon>
        <taxon>Pezizales</taxon>
        <taxon>Tuberaceae</taxon>
        <taxon>Tuber</taxon>
    </lineage>
</organism>
<evidence type="ECO:0000259" key="1">
    <source>
        <dbReference type="Pfam" id="PF17215"/>
    </source>
</evidence>
<name>A0A292PTM6_9PEZI</name>
<dbReference type="AlphaFoldDB" id="A0A292PTM6"/>
<feature type="domain" description="Exosome complex exonuclease RRP44 S1" evidence="1">
    <location>
        <begin position="1"/>
        <end position="34"/>
    </location>
</feature>
<evidence type="ECO:0000313" key="2">
    <source>
        <dbReference type="EMBL" id="CUS10962.1"/>
    </source>
</evidence>
<feature type="non-terminal residue" evidence="2">
    <location>
        <position position="46"/>
    </location>
</feature>
<accession>A0A292PTM6</accession>
<sequence>MEEEGYLTRIFSNAFVAFVPRFEVEGLIRARDLGLVDPKSGCNAKD</sequence>
<dbReference type="InterPro" id="IPR033770">
    <property type="entry name" value="RRP44_S1"/>
</dbReference>
<dbReference type="InterPro" id="IPR012340">
    <property type="entry name" value="NA-bd_OB-fold"/>
</dbReference>